<feature type="transmembrane region" description="Helical" evidence="1">
    <location>
        <begin position="6"/>
        <end position="24"/>
    </location>
</feature>
<feature type="transmembrane region" description="Helical" evidence="1">
    <location>
        <begin position="29"/>
        <end position="46"/>
    </location>
</feature>
<reference evidence="2" key="3">
    <citation type="submission" date="2023-06" db="EMBL/GenBank/DDBJ databases">
        <authorList>
            <person name="Lucena T."/>
            <person name="Sun Q."/>
        </authorList>
    </citation>
    <scope>NUCLEOTIDE SEQUENCE</scope>
    <source>
        <strain evidence="2">CECT 7184</strain>
    </source>
</reference>
<dbReference type="Proteomes" id="UP001242368">
    <property type="component" value="Unassembled WGS sequence"/>
</dbReference>
<evidence type="ECO:0000313" key="3">
    <source>
        <dbReference type="EMBL" id="MDN3709136.1"/>
    </source>
</evidence>
<dbReference type="EMBL" id="JAUFQU010000019">
    <property type="protein sequence ID" value="MDN3709136.1"/>
    <property type="molecule type" value="Genomic_DNA"/>
</dbReference>
<protein>
    <submittedName>
        <fullName evidence="2">Uncharacterized protein</fullName>
    </submittedName>
</protein>
<gene>
    <name evidence="2" type="ORF">QW060_12345</name>
    <name evidence="3" type="ORF">QW060_18995</name>
</gene>
<reference evidence="2" key="1">
    <citation type="journal article" date="2014" name="Int. J. Syst. Evol. Microbiol.">
        <title>Complete genome of a new Firmicutes species belonging to the dominant human colonic microbiota ('Ruminococcus bicirculans') reveals two chromosomes and a selective capacity to utilize plant glucans.</title>
        <authorList>
            <consortium name="NISC Comparative Sequencing Program"/>
            <person name="Wegmann U."/>
            <person name="Louis P."/>
            <person name="Goesmann A."/>
            <person name="Henrissat B."/>
            <person name="Duncan S.H."/>
            <person name="Flint H.J."/>
        </authorList>
    </citation>
    <scope>NUCLEOTIDE SEQUENCE</scope>
    <source>
        <strain evidence="2">CECT 7184</strain>
    </source>
</reference>
<organism evidence="2 4">
    <name type="scientific">Paenimyroides ceti</name>
    <dbReference type="NCBI Taxonomy" id="395087"/>
    <lineage>
        <taxon>Bacteria</taxon>
        <taxon>Pseudomonadati</taxon>
        <taxon>Bacteroidota</taxon>
        <taxon>Flavobacteriia</taxon>
        <taxon>Flavobacteriales</taxon>
        <taxon>Flavobacteriaceae</taxon>
        <taxon>Paenimyroides</taxon>
    </lineage>
</organism>
<accession>A0ABT8CTR6</accession>
<dbReference type="EMBL" id="JAUFQU010000001">
    <property type="protein sequence ID" value="MDN3707898.1"/>
    <property type="molecule type" value="Genomic_DNA"/>
</dbReference>
<reference evidence="4" key="2">
    <citation type="journal article" date="2019" name="Int. J. Syst. Evol. Microbiol.">
        <title>The Global Catalogue of Microorganisms (GCM) 10K type strain sequencing project: providing services to taxonomists for standard genome sequencing and annotation.</title>
        <authorList>
            <consortium name="The Broad Institute Genomics Platform"/>
            <consortium name="The Broad Institute Genome Sequencing Center for Infectious Disease"/>
            <person name="Wu L."/>
            <person name="Ma J."/>
        </authorList>
    </citation>
    <scope>NUCLEOTIDE SEQUENCE [LARGE SCALE GENOMIC DNA]</scope>
    <source>
        <strain evidence="4">CECT 7184</strain>
    </source>
</reference>
<name>A0ABT8CTR6_9FLAO</name>
<evidence type="ECO:0000256" key="1">
    <source>
        <dbReference type="SAM" id="Phobius"/>
    </source>
</evidence>
<keyword evidence="1" id="KW-0812">Transmembrane</keyword>
<sequence>MLIAIAVILFVLGALFFSTIILLASERDFFKIITINTLLLLGYLFVAQKYSAQLSEDNLFGVGKLWFLVICLSIQVVVGFIHAIKRKRKHLEAKRKKILEPPHPEQTGEPLN</sequence>
<feature type="transmembrane region" description="Helical" evidence="1">
    <location>
        <begin position="66"/>
        <end position="84"/>
    </location>
</feature>
<comment type="caution">
    <text evidence="2">The sequence shown here is derived from an EMBL/GenBank/DDBJ whole genome shotgun (WGS) entry which is preliminary data.</text>
</comment>
<evidence type="ECO:0000313" key="2">
    <source>
        <dbReference type="EMBL" id="MDN3707898.1"/>
    </source>
</evidence>
<proteinExistence type="predicted"/>
<keyword evidence="4" id="KW-1185">Reference proteome</keyword>
<keyword evidence="1" id="KW-1133">Transmembrane helix</keyword>
<evidence type="ECO:0000313" key="4">
    <source>
        <dbReference type="Proteomes" id="UP001242368"/>
    </source>
</evidence>
<dbReference type="RefSeq" id="WP_290363847.1">
    <property type="nucleotide sequence ID" value="NZ_JAUFQU010000001.1"/>
</dbReference>
<keyword evidence="1" id="KW-0472">Membrane</keyword>